<dbReference type="SUPFAM" id="SSF52058">
    <property type="entry name" value="L domain-like"/>
    <property type="match status" value="1"/>
</dbReference>
<accession>A0A9Q1H422</accession>
<dbReference type="SMART" id="SM00369">
    <property type="entry name" value="LRR_TYP"/>
    <property type="match status" value="6"/>
</dbReference>
<dbReference type="InterPro" id="IPR050541">
    <property type="entry name" value="LRR_TM_domain-containing"/>
</dbReference>
<dbReference type="Proteomes" id="UP001152320">
    <property type="component" value="Chromosome 12"/>
</dbReference>
<keyword evidence="1" id="KW-0433">Leucine-rich repeat</keyword>
<evidence type="ECO:0000313" key="5">
    <source>
        <dbReference type="EMBL" id="KAJ8031710.1"/>
    </source>
</evidence>
<evidence type="ECO:0000256" key="4">
    <source>
        <dbReference type="SAM" id="Phobius"/>
    </source>
</evidence>
<name>A0A9Q1H422_HOLLE</name>
<dbReference type="PROSITE" id="PS51450">
    <property type="entry name" value="LRR"/>
    <property type="match status" value="1"/>
</dbReference>
<dbReference type="OrthoDB" id="6363818at2759"/>
<sequence length="467" mass="52853">MNTCTGVVPVIPRMRSVFIHLQIVYGVFVLQQYNIISKAQTSMSFTEEGSPPAIQTDNNQTMQVCDKACEYDSWFRRAYCNARGLNKVPYPSGCESSLTLELQDNNIMVLVYENLAGYKHVRTLDISDNVILKLEPGTFSGMSELRNLVLNGNQLINVSNGTFRGTESSLERLFLNNNRIRSLDEGAFTGLIKLRALYLNDNEINVLPIIVFDDLHMLELLALDTNKIRYVNNTILHGLTMLRWVSLSRNDLEQIPNEFFLGLKTLSEVIFSFNNLAAISTPANLCIGQKLTLLDLQNNAINDSDYILPYLSISVELRLGGNPFVCNCGFRLLQDWYRNKSVVEYLDSPLQCTFNGTLVHITSQLPVNCQIETYNTPDVAVTPAPTTEIRIPTSEADYVTTRAMHFISTENSITTESFQKHVMPTLTFAVLLLFFILWLFKSSVSIIMWCKRKCQCDASTNFQCCRN</sequence>
<dbReference type="PANTHER" id="PTHR24369:SF210">
    <property type="entry name" value="CHAOPTIN-RELATED"/>
    <property type="match status" value="1"/>
</dbReference>
<organism evidence="5 6">
    <name type="scientific">Holothuria leucospilota</name>
    <name type="common">Black long sea cucumber</name>
    <name type="synonym">Mertensiothuria leucospilota</name>
    <dbReference type="NCBI Taxonomy" id="206669"/>
    <lineage>
        <taxon>Eukaryota</taxon>
        <taxon>Metazoa</taxon>
        <taxon>Echinodermata</taxon>
        <taxon>Eleutherozoa</taxon>
        <taxon>Echinozoa</taxon>
        <taxon>Holothuroidea</taxon>
        <taxon>Aspidochirotacea</taxon>
        <taxon>Aspidochirotida</taxon>
        <taxon>Holothuriidae</taxon>
        <taxon>Holothuria</taxon>
    </lineage>
</organism>
<evidence type="ECO:0000256" key="2">
    <source>
        <dbReference type="ARBA" id="ARBA00022729"/>
    </source>
</evidence>
<dbReference type="InterPro" id="IPR032675">
    <property type="entry name" value="LRR_dom_sf"/>
</dbReference>
<reference evidence="5" key="1">
    <citation type="submission" date="2021-10" db="EMBL/GenBank/DDBJ databases">
        <title>Tropical sea cucumber genome reveals ecological adaptation and Cuvierian tubules defense mechanism.</title>
        <authorList>
            <person name="Chen T."/>
        </authorList>
    </citation>
    <scope>NUCLEOTIDE SEQUENCE</scope>
    <source>
        <strain evidence="5">Nanhai2018</strain>
        <tissue evidence="5">Muscle</tissue>
    </source>
</reference>
<keyword evidence="3" id="KW-0677">Repeat</keyword>
<dbReference type="PANTHER" id="PTHR24369">
    <property type="entry name" value="ANTIGEN BSP, PUTATIVE-RELATED"/>
    <property type="match status" value="1"/>
</dbReference>
<dbReference type="EMBL" id="JAIZAY010000012">
    <property type="protein sequence ID" value="KAJ8031710.1"/>
    <property type="molecule type" value="Genomic_DNA"/>
</dbReference>
<dbReference type="InterPro" id="IPR003591">
    <property type="entry name" value="Leu-rich_rpt_typical-subtyp"/>
</dbReference>
<dbReference type="Pfam" id="PF13855">
    <property type="entry name" value="LRR_8"/>
    <property type="match status" value="1"/>
</dbReference>
<proteinExistence type="predicted"/>
<comment type="caution">
    <text evidence="5">The sequence shown here is derived from an EMBL/GenBank/DDBJ whole genome shotgun (WGS) entry which is preliminary data.</text>
</comment>
<protein>
    <submittedName>
        <fullName evidence="5">Chondroadherin</fullName>
    </submittedName>
</protein>
<keyword evidence="4" id="KW-0472">Membrane</keyword>
<dbReference type="InterPro" id="IPR001611">
    <property type="entry name" value="Leu-rich_rpt"/>
</dbReference>
<evidence type="ECO:0000313" key="6">
    <source>
        <dbReference type="Proteomes" id="UP001152320"/>
    </source>
</evidence>
<keyword evidence="6" id="KW-1185">Reference proteome</keyword>
<dbReference type="AlphaFoldDB" id="A0A9Q1H422"/>
<gene>
    <name evidence="5" type="ORF">HOLleu_24991</name>
</gene>
<evidence type="ECO:0000256" key="1">
    <source>
        <dbReference type="ARBA" id="ARBA00022614"/>
    </source>
</evidence>
<dbReference type="Gene3D" id="3.80.10.10">
    <property type="entry name" value="Ribonuclease Inhibitor"/>
    <property type="match status" value="2"/>
</dbReference>
<keyword evidence="4" id="KW-0812">Transmembrane</keyword>
<keyword evidence="2" id="KW-0732">Signal</keyword>
<evidence type="ECO:0000256" key="3">
    <source>
        <dbReference type="ARBA" id="ARBA00022737"/>
    </source>
</evidence>
<dbReference type="GO" id="GO:0005886">
    <property type="term" value="C:plasma membrane"/>
    <property type="evidence" value="ECO:0007669"/>
    <property type="project" value="TreeGrafter"/>
</dbReference>
<keyword evidence="4" id="KW-1133">Transmembrane helix</keyword>
<feature type="transmembrane region" description="Helical" evidence="4">
    <location>
        <begin position="421"/>
        <end position="440"/>
    </location>
</feature>